<protein>
    <submittedName>
        <fullName evidence="1">Disease resistance protein RGA2</fullName>
    </submittedName>
</protein>
<dbReference type="AlphaFoldDB" id="A0A1D1YUT0"/>
<reference evidence="1" key="1">
    <citation type="submission" date="2015-07" db="EMBL/GenBank/DDBJ databases">
        <title>Transcriptome Assembly of Anthurium amnicola.</title>
        <authorList>
            <person name="Suzuki J."/>
        </authorList>
    </citation>
    <scope>NUCLEOTIDE SEQUENCE</scope>
</reference>
<dbReference type="EMBL" id="GDJX01009545">
    <property type="protein sequence ID" value="JAT58391.1"/>
    <property type="molecule type" value="Transcribed_RNA"/>
</dbReference>
<sequence>MEMPHKIESIWTRLEEISEDRKDLGSSGILDVGQLSPRVFKDRVKDTSSILVDPEAFGTRDEVKNKLLELFPGETGGGPWPSSSSTAAAVVHLTRFFILSLVGMGGMGKSILVQWPTTIQKSNSISI</sequence>
<evidence type="ECO:0000313" key="1">
    <source>
        <dbReference type="EMBL" id="JAT58391.1"/>
    </source>
</evidence>
<gene>
    <name evidence="1" type="primary">RGA2_6</name>
    <name evidence="1" type="ORF">g.120882</name>
</gene>
<proteinExistence type="predicted"/>
<name>A0A1D1YUT0_9ARAE</name>
<accession>A0A1D1YUT0</accession>
<organism evidence="1">
    <name type="scientific">Anthurium amnicola</name>
    <dbReference type="NCBI Taxonomy" id="1678845"/>
    <lineage>
        <taxon>Eukaryota</taxon>
        <taxon>Viridiplantae</taxon>
        <taxon>Streptophyta</taxon>
        <taxon>Embryophyta</taxon>
        <taxon>Tracheophyta</taxon>
        <taxon>Spermatophyta</taxon>
        <taxon>Magnoliopsida</taxon>
        <taxon>Liliopsida</taxon>
        <taxon>Araceae</taxon>
        <taxon>Pothoideae</taxon>
        <taxon>Potheae</taxon>
        <taxon>Anthurium</taxon>
    </lineage>
</organism>